<evidence type="ECO:0000256" key="5">
    <source>
        <dbReference type="SAM" id="MobiDB-lite"/>
    </source>
</evidence>
<evidence type="ECO:0000313" key="9">
    <source>
        <dbReference type="Proteomes" id="UP000000322"/>
    </source>
</evidence>
<dbReference type="InterPro" id="IPR013783">
    <property type="entry name" value="Ig-like_fold"/>
</dbReference>
<keyword evidence="9" id="KW-1185">Reference proteome</keyword>
<organism evidence="8 9">
    <name type="scientific">Sanguibacter keddieii (strain ATCC 51767 / DSM 10542 / NCFB 3025 / ST-74)</name>
    <dbReference type="NCBI Taxonomy" id="446469"/>
    <lineage>
        <taxon>Bacteria</taxon>
        <taxon>Bacillati</taxon>
        <taxon>Actinomycetota</taxon>
        <taxon>Actinomycetes</taxon>
        <taxon>Micrococcales</taxon>
        <taxon>Sanguibacteraceae</taxon>
        <taxon>Sanguibacter</taxon>
    </lineage>
</organism>
<keyword evidence="3" id="KW-0732">Signal</keyword>
<reference evidence="8 9" key="1">
    <citation type="journal article" date="2009" name="Stand. Genomic Sci.">
        <title>Complete genome sequence of Sanguibacter keddieii type strain (ST-74).</title>
        <authorList>
            <person name="Ivanova N."/>
            <person name="Sikorski J."/>
            <person name="Sims D."/>
            <person name="Brettin T."/>
            <person name="Detter J.C."/>
            <person name="Han C."/>
            <person name="Lapidus A."/>
            <person name="Copeland A."/>
            <person name="Glavina Del Rio T."/>
            <person name="Nolan M."/>
            <person name="Chen F."/>
            <person name="Lucas S."/>
            <person name="Tice H."/>
            <person name="Cheng J.F."/>
            <person name="Bruce D."/>
            <person name="Goodwin L."/>
            <person name="Pitluck S."/>
            <person name="Pati A."/>
            <person name="Mavromatis K."/>
            <person name="Chen A."/>
            <person name="Palaniappan K."/>
            <person name="D'haeseleer P."/>
            <person name="Chain P."/>
            <person name="Bristow J."/>
            <person name="Eisen J.A."/>
            <person name="Markowitz V."/>
            <person name="Hugenholtz P."/>
            <person name="Goker M."/>
            <person name="Pukall R."/>
            <person name="Klenk H.P."/>
            <person name="Kyrpides N.C."/>
        </authorList>
    </citation>
    <scope>NUCLEOTIDE SEQUENCE [LARGE SCALE GENOMIC DNA]</scope>
    <source>
        <strain evidence="9">ATCC 51767 / DSM 10542 / NCFB 3025 / ST-74</strain>
    </source>
</reference>
<evidence type="ECO:0000256" key="1">
    <source>
        <dbReference type="ARBA" id="ARBA00022512"/>
    </source>
</evidence>
<gene>
    <name evidence="8" type="ordered locus">Sked_30460</name>
</gene>
<feature type="compositionally biased region" description="Pro residues" evidence="5">
    <location>
        <begin position="672"/>
        <end position="693"/>
    </location>
</feature>
<dbReference type="InterPro" id="IPR019931">
    <property type="entry name" value="LPXTG_anchor"/>
</dbReference>
<dbReference type="Gene3D" id="1.50.10.140">
    <property type="match status" value="1"/>
</dbReference>
<dbReference type="AlphaFoldDB" id="D1BCF9"/>
<evidence type="ECO:0000256" key="6">
    <source>
        <dbReference type="SAM" id="Phobius"/>
    </source>
</evidence>
<keyword evidence="2" id="KW-0964">Secreted</keyword>
<dbReference type="HOGENOM" id="CLU_021468_0_0_11"/>
<dbReference type="RefSeq" id="WP_012868014.1">
    <property type="nucleotide sequence ID" value="NC_013521.1"/>
</dbReference>
<feature type="compositionally biased region" description="Pro residues" evidence="5">
    <location>
        <begin position="35"/>
        <end position="44"/>
    </location>
</feature>
<dbReference type="Pfam" id="PF10091">
    <property type="entry name" value="Glycoamylase"/>
    <property type="match status" value="1"/>
</dbReference>
<keyword evidence="4" id="KW-0572">Peptidoglycan-anchor</keyword>
<dbReference type="eggNOG" id="COG3459">
    <property type="taxonomic scope" value="Bacteria"/>
</dbReference>
<protein>
    <recommendedName>
        <fullName evidence="7">Gram-positive cocci surface proteins LPxTG domain-containing protein</fullName>
    </recommendedName>
</protein>
<name>D1BCF9_SANKS</name>
<feature type="compositionally biased region" description="Pro residues" evidence="5">
    <location>
        <begin position="1"/>
        <end position="14"/>
    </location>
</feature>
<evidence type="ECO:0000313" key="8">
    <source>
        <dbReference type="EMBL" id="ACZ22946.1"/>
    </source>
</evidence>
<keyword evidence="6" id="KW-1133">Transmembrane helix</keyword>
<evidence type="ECO:0000256" key="2">
    <source>
        <dbReference type="ARBA" id="ARBA00022525"/>
    </source>
</evidence>
<dbReference type="InterPro" id="IPR019282">
    <property type="entry name" value="Glycoamylase-like_cons_dom"/>
</dbReference>
<feature type="region of interest" description="Disordered" evidence="5">
    <location>
        <begin position="666"/>
        <end position="720"/>
    </location>
</feature>
<dbReference type="Proteomes" id="UP000000322">
    <property type="component" value="Chromosome"/>
</dbReference>
<evidence type="ECO:0000259" key="7">
    <source>
        <dbReference type="PROSITE" id="PS50847"/>
    </source>
</evidence>
<keyword evidence="6" id="KW-0812">Transmembrane</keyword>
<dbReference type="Gene3D" id="2.60.40.10">
    <property type="entry name" value="Immunoglobulins"/>
    <property type="match status" value="1"/>
</dbReference>
<sequence length="754" mass="78285">MHPWDPPPAAPPAAPEHDGSPPARAPSEPRCSAPPWSPRRPPPAATGAGAPAAAVAPAAVAAAPTPEQTAVLERYVTDTYASLAAMTDDTTGLPADNIGGDLDPASASAYTSPTNIGGYLWSTVMARDLGIVTVDEAYDLMSTTLATVEGLDRHEPSGMFYNWYDPATGERVRNWPGDGVVVDQFLSSVDNGWLAAALRVVAEAEPRLADEATAVYDDMNFGAFYNADALPDRGLGLLRGGFWDEVQTEGSVPGDYLGTGTEVFYTGHHYDTQVSETRIATYLGIAEGDVPPETYYATWRTFPASCDWAWQESRPSGVTRSYLGVDVFEGAYSYRGMSIVPGWGGSMFEALMPDMLVPESEWGPTSWGVNHPLFVEAQKQHGMDEAGYGYWGFSPASNPFGGYAEYGVDQLGMRDDGYLSDGVTDVDVDRFGCTEGTNPDPEYQDGVVTPHASFLGLSYDPEGVLANLAALESDFDSYGPGGFYDSIAVRSGTVAEKYLSLDQSMIVAAVGNYLLDGALQDYFVDEQLETALRPLMEAEVFAASAEPVVPVLAAPAAGTVLTDPRTTFSGTGEPGAELTVSATPVDATLPEGDAVPEVDVAPEADAAALAAQTLCTAAVDAEGAWSCDGQTALEPGTYVLAISTTSTAGVTVPGAADVTVEVAAVPTEEPTTPVPTDPAPTDPAPVAPAPTDPAPGTDPDAAVPGDGSGAADGAPGSDLAQTGAGGTVPLVVLGAFAILLGAAAVVLVRTRRRD</sequence>
<dbReference type="STRING" id="446469.Sked_30460"/>
<dbReference type="eggNOG" id="COG4223">
    <property type="taxonomic scope" value="Bacteria"/>
</dbReference>
<evidence type="ECO:0000256" key="3">
    <source>
        <dbReference type="ARBA" id="ARBA00022729"/>
    </source>
</evidence>
<feature type="compositionally biased region" description="Low complexity" evidence="5">
    <location>
        <begin position="694"/>
        <end position="718"/>
    </location>
</feature>
<keyword evidence="1" id="KW-0134">Cell wall</keyword>
<feature type="region of interest" description="Disordered" evidence="5">
    <location>
        <begin position="1"/>
        <end position="50"/>
    </location>
</feature>
<evidence type="ECO:0000256" key="4">
    <source>
        <dbReference type="ARBA" id="ARBA00023088"/>
    </source>
</evidence>
<feature type="transmembrane region" description="Helical" evidence="6">
    <location>
        <begin position="728"/>
        <end position="748"/>
    </location>
</feature>
<dbReference type="GO" id="GO:0005975">
    <property type="term" value="P:carbohydrate metabolic process"/>
    <property type="evidence" value="ECO:0007669"/>
    <property type="project" value="UniProtKB-ARBA"/>
</dbReference>
<dbReference type="EMBL" id="CP001819">
    <property type="protein sequence ID" value="ACZ22946.1"/>
    <property type="molecule type" value="Genomic_DNA"/>
</dbReference>
<keyword evidence="6" id="KW-0472">Membrane</keyword>
<proteinExistence type="predicted"/>
<accession>D1BCF9</accession>
<dbReference type="NCBIfam" id="TIGR01167">
    <property type="entry name" value="LPXTG_anchor"/>
    <property type="match status" value="1"/>
</dbReference>
<feature type="domain" description="Gram-positive cocci surface proteins LPxTG" evidence="7">
    <location>
        <begin position="719"/>
        <end position="754"/>
    </location>
</feature>
<dbReference type="PROSITE" id="PS50847">
    <property type="entry name" value="GRAM_POS_ANCHORING"/>
    <property type="match status" value="1"/>
</dbReference>
<dbReference type="KEGG" id="ske:Sked_30460"/>